<proteinExistence type="inferred from homology"/>
<evidence type="ECO:0000313" key="7">
    <source>
        <dbReference type="EMBL" id="SPZ04879.1"/>
    </source>
</evidence>
<dbReference type="PANTHER" id="PTHR43003">
    <property type="entry name" value="DNA-3-METHYLADENINE GLYCOSYLASE"/>
    <property type="match status" value="1"/>
</dbReference>
<evidence type="ECO:0000259" key="6">
    <source>
        <dbReference type="SMART" id="SM00478"/>
    </source>
</evidence>
<evidence type="ECO:0000256" key="2">
    <source>
        <dbReference type="ARBA" id="ARBA00010817"/>
    </source>
</evidence>
<protein>
    <recommendedName>
        <fullName evidence="3">DNA-3-methyladenine glycosylase II</fullName>
        <ecNumber evidence="3">3.2.2.21</ecNumber>
    </recommendedName>
</protein>
<dbReference type="GO" id="GO:0006307">
    <property type="term" value="P:DNA alkylation repair"/>
    <property type="evidence" value="ECO:0007669"/>
    <property type="project" value="TreeGrafter"/>
</dbReference>
<dbReference type="EMBL" id="UAUF01000010">
    <property type="protein sequence ID" value="SPZ04879.1"/>
    <property type="molecule type" value="Genomic_DNA"/>
</dbReference>
<evidence type="ECO:0000256" key="5">
    <source>
        <dbReference type="ARBA" id="ARBA00023204"/>
    </source>
</evidence>
<name>A0A2X2E9R5_PSELU</name>
<evidence type="ECO:0000256" key="4">
    <source>
        <dbReference type="ARBA" id="ARBA00022763"/>
    </source>
</evidence>
<dbReference type="Gene3D" id="1.10.1670.40">
    <property type="match status" value="1"/>
</dbReference>
<dbReference type="RefSeq" id="WP_019364398.1">
    <property type="nucleotide sequence ID" value="NZ_UAUF01000010.1"/>
</dbReference>
<comment type="similarity">
    <text evidence="2">Belongs to the alkylbase DNA glycosidase AlkA family.</text>
</comment>
<dbReference type="EC" id="3.2.2.21" evidence="3"/>
<keyword evidence="7" id="KW-0326">Glycosidase</keyword>
<dbReference type="Pfam" id="PF00730">
    <property type="entry name" value="HhH-GPD"/>
    <property type="match status" value="1"/>
</dbReference>
<dbReference type="GO" id="GO:0008725">
    <property type="term" value="F:DNA-3-methyladenine glycosylase activity"/>
    <property type="evidence" value="ECO:0007669"/>
    <property type="project" value="TreeGrafter"/>
</dbReference>
<gene>
    <name evidence="7" type="primary">alkA</name>
    <name evidence="7" type="ORF">NCTC11842_01399</name>
</gene>
<keyword evidence="4" id="KW-0227">DNA damage</keyword>
<dbReference type="Proteomes" id="UP000250443">
    <property type="component" value="Unassembled WGS sequence"/>
</dbReference>
<dbReference type="InterPro" id="IPR003265">
    <property type="entry name" value="HhH-GPD_domain"/>
</dbReference>
<dbReference type="SMART" id="SM00478">
    <property type="entry name" value="ENDO3c"/>
    <property type="match status" value="1"/>
</dbReference>
<feature type="domain" description="HhH-GPD" evidence="6">
    <location>
        <begin position="55"/>
        <end position="211"/>
    </location>
</feature>
<dbReference type="Gene3D" id="1.10.340.30">
    <property type="entry name" value="Hypothetical protein, domain 2"/>
    <property type="match status" value="1"/>
</dbReference>
<dbReference type="GO" id="GO:0043916">
    <property type="term" value="F:DNA-7-methylguanine glycosylase activity"/>
    <property type="evidence" value="ECO:0007669"/>
    <property type="project" value="TreeGrafter"/>
</dbReference>
<dbReference type="FunFam" id="1.10.340.30:FF:000004">
    <property type="entry name" value="DNA-3-methyladenine glycosylase II"/>
    <property type="match status" value="1"/>
</dbReference>
<evidence type="ECO:0000256" key="3">
    <source>
        <dbReference type="ARBA" id="ARBA00012000"/>
    </source>
</evidence>
<dbReference type="PANTHER" id="PTHR43003:SF5">
    <property type="entry name" value="DNA-3-METHYLADENINE GLYCOSYLASE"/>
    <property type="match status" value="1"/>
</dbReference>
<dbReference type="GO" id="GO:0032993">
    <property type="term" value="C:protein-DNA complex"/>
    <property type="evidence" value="ECO:0007669"/>
    <property type="project" value="TreeGrafter"/>
</dbReference>
<sequence>MNTNSVKMPEIYENGIHALKTHDSRWHALIEMIGPCDLRHTSPQETHEALIKAVAYQQLHAKAGDAILKRFRKLFSNGHFPTCEEVLLKDKSEIKACGFSETKASTILCIAEAGIAGVIPRREKVVEMSEEQLIAKLIQLKGVGRWTVEMMLIYGMGKQDVMPSSDFGIREGYRRLYDLPEQPKPNDISLRTKELTPYRTLAAWYLWRVPRDFQARYEKEFESKQRSEDAGCVG</sequence>
<dbReference type="GO" id="GO:0032131">
    <property type="term" value="F:alkylated DNA binding"/>
    <property type="evidence" value="ECO:0007669"/>
    <property type="project" value="TreeGrafter"/>
</dbReference>
<reference evidence="7 8" key="1">
    <citation type="submission" date="2018-06" db="EMBL/GenBank/DDBJ databases">
        <authorList>
            <consortium name="Pathogen Informatics"/>
            <person name="Doyle S."/>
        </authorList>
    </citation>
    <scope>NUCLEOTIDE SEQUENCE [LARGE SCALE GENOMIC DNA]</scope>
    <source>
        <strain evidence="7 8">NCTC11842</strain>
    </source>
</reference>
<dbReference type="SUPFAM" id="SSF48150">
    <property type="entry name" value="DNA-glycosylase"/>
    <property type="match status" value="1"/>
</dbReference>
<dbReference type="AlphaFoldDB" id="A0A2X2E9R5"/>
<dbReference type="GO" id="GO:0006285">
    <property type="term" value="P:base-excision repair, AP site formation"/>
    <property type="evidence" value="ECO:0007669"/>
    <property type="project" value="TreeGrafter"/>
</dbReference>
<accession>A0A2X2E9R5</accession>
<dbReference type="InterPro" id="IPR051912">
    <property type="entry name" value="Alkylbase_DNA_Glycosylase/TA"/>
</dbReference>
<dbReference type="InterPro" id="IPR011257">
    <property type="entry name" value="DNA_glycosylase"/>
</dbReference>
<evidence type="ECO:0000256" key="1">
    <source>
        <dbReference type="ARBA" id="ARBA00000086"/>
    </source>
</evidence>
<comment type="catalytic activity">
    <reaction evidence="1">
        <text>Hydrolysis of alkylated DNA, releasing 3-methyladenine, 3-methylguanine, 7-methylguanine and 7-methyladenine.</text>
        <dbReference type="EC" id="3.2.2.21"/>
    </reaction>
</comment>
<dbReference type="CDD" id="cd00056">
    <property type="entry name" value="ENDO3c"/>
    <property type="match status" value="1"/>
</dbReference>
<organism evidence="7 8">
    <name type="scientific">Pseudomonas luteola</name>
    <dbReference type="NCBI Taxonomy" id="47886"/>
    <lineage>
        <taxon>Bacteria</taxon>
        <taxon>Pseudomonadati</taxon>
        <taxon>Pseudomonadota</taxon>
        <taxon>Gammaproteobacteria</taxon>
        <taxon>Pseudomonadales</taxon>
        <taxon>Pseudomonadaceae</taxon>
        <taxon>Pseudomonas</taxon>
    </lineage>
</organism>
<keyword evidence="5" id="KW-0234">DNA repair</keyword>
<evidence type="ECO:0000313" key="8">
    <source>
        <dbReference type="Proteomes" id="UP000250443"/>
    </source>
</evidence>
<keyword evidence="7" id="KW-0378">Hydrolase</keyword>